<keyword evidence="1" id="KW-1133">Transmembrane helix</keyword>
<reference evidence="2" key="1">
    <citation type="submission" date="2017-07" db="EMBL/GenBank/DDBJ databases">
        <title>Taro Niue Genome Assembly and Annotation.</title>
        <authorList>
            <person name="Atibalentja N."/>
            <person name="Keating K."/>
            <person name="Fields C.J."/>
        </authorList>
    </citation>
    <scope>NUCLEOTIDE SEQUENCE</scope>
    <source>
        <strain evidence="2">Niue_2</strain>
        <tissue evidence="2">Leaf</tissue>
    </source>
</reference>
<protein>
    <submittedName>
        <fullName evidence="2">Uncharacterized protein</fullName>
    </submittedName>
</protein>
<dbReference type="Proteomes" id="UP000652761">
    <property type="component" value="Unassembled WGS sequence"/>
</dbReference>
<feature type="non-terminal residue" evidence="2">
    <location>
        <position position="124"/>
    </location>
</feature>
<sequence length="124" mass="13678">DVTNAGAENKKHSHLRTHRLGPVQRSVLRRAYLAFFCSATTREKPRHSGSAPTPPSGSFLGFLGQNQQSFVLGFFRTARTHTRSFALISSGFTGSARTEYKMAAKYIIGSIAGSFLVAYMRVMF</sequence>
<dbReference type="EMBL" id="NMUH01002566">
    <property type="protein sequence ID" value="MQM00777.1"/>
    <property type="molecule type" value="Genomic_DNA"/>
</dbReference>
<keyword evidence="3" id="KW-1185">Reference proteome</keyword>
<evidence type="ECO:0000313" key="2">
    <source>
        <dbReference type="EMBL" id="MQM00777.1"/>
    </source>
</evidence>
<keyword evidence="1" id="KW-0472">Membrane</keyword>
<gene>
    <name evidence="2" type="ORF">Taro_033521</name>
</gene>
<name>A0A843W0C8_COLES</name>
<evidence type="ECO:0000256" key="1">
    <source>
        <dbReference type="SAM" id="Phobius"/>
    </source>
</evidence>
<dbReference type="AlphaFoldDB" id="A0A843W0C8"/>
<keyword evidence="1" id="KW-0812">Transmembrane</keyword>
<organism evidence="2 3">
    <name type="scientific">Colocasia esculenta</name>
    <name type="common">Wild taro</name>
    <name type="synonym">Arum esculentum</name>
    <dbReference type="NCBI Taxonomy" id="4460"/>
    <lineage>
        <taxon>Eukaryota</taxon>
        <taxon>Viridiplantae</taxon>
        <taxon>Streptophyta</taxon>
        <taxon>Embryophyta</taxon>
        <taxon>Tracheophyta</taxon>
        <taxon>Spermatophyta</taxon>
        <taxon>Magnoliopsida</taxon>
        <taxon>Liliopsida</taxon>
        <taxon>Araceae</taxon>
        <taxon>Aroideae</taxon>
        <taxon>Colocasieae</taxon>
        <taxon>Colocasia</taxon>
    </lineage>
</organism>
<proteinExistence type="predicted"/>
<accession>A0A843W0C8</accession>
<evidence type="ECO:0000313" key="3">
    <source>
        <dbReference type="Proteomes" id="UP000652761"/>
    </source>
</evidence>
<feature type="non-terminal residue" evidence="2">
    <location>
        <position position="1"/>
    </location>
</feature>
<feature type="transmembrane region" description="Helical" evidence="1">
    <location>
        <begin position="103"/>
        <end position="122"/>
    </location>
</feature>
<comment type="caution">
    <text evidence="2">The sequence shown here is derived from an EMBL/GenBank/DDBJ whole genome shotgun (WGS) entry which is preliminary data.</text>
</comment>